<sequence>MDGERAALWILIGRHGGSPSWVEHLGGHDIHMTLNILNLGSRSIEVKEEEVDELIAWGVLYTINSDPANYGQTEQHEADTGAYPSDTEPANAQPPQGGNDNLRPWETFGSMGKTLSAGALAVAYLNVCPRVQKYDNSPGM</sequence>
<feature type="compositionally biased region" description="Polar residues" evidence="1">
    <location>
        <begin position="88"/>
        <end position="99"/>
    </location>
</feature>
<dbReference type="Proteomes" id="UP001175227">
    <property type="component" value="Unassembled WGS sequence"/>
</dbReference>
<evidence type="ECO:0000313" key="3">
    <source>
        <dbReference type="Proteomes" id="UP001175227"/>
    </source>
</evidence>
<dbReference type="AlphaFoldDB" id="A0AA39NXF4"/>
<feature type="region of interest" description="Disordered" evidence="1">
    <location>
        <begin position="68"/>
        <end position="103"/>
    </location>
</feature>
<evidence type="ECO:0000313" key="2">
    <source>
        <dbReference type="EMBL" id="KAK0473671.1"/>
    </source>
</evidence>
<protein>
    <submittedName>
        <fullName evidence="2">Uncharacterized protein</fullName>
    </submittedName>
</protein>
<reference evidence="2" key="1">
    <citation type="submission" date="2023-06" db="EMBL/GenBank/DDBJ databases">
        <authorList>
            <consortium name="Lawrence Berkeley National Laboratory"/>
            <person name="Ahrendt S."/>
            <person name="Sahu N."/>
            <person name="Indic B."/>
            <person name="Wong-Bajracharya J."/>
            <person name="Merenyi Z."/>
            <person name="Ke H.-M."/>
            <person name="Monk M."/>
            <person name="Kocsube S."/>
            <person name="Drula E."/>
            <person name="Lipzen A."/>
            <person name="Balint B."/>
            <person name="Henrissat B."/>
            <person name="Andreopoulos B."/>
            <person name="Martin F.M."/>
            <person name="Harder C.B."/>
            <person name="Rigling D."/>
            <person name="Ford K.L."/>
            <person name="Foster G.D."/>
            <person name="Pangilinan J."/>
            <person name="Papanicolaou A."/>
            <person name="Barry K."/>
            <person name="LaButti K."/>
            <person name="Viragh M."/>
            <person name="Koriabine M."/>
            <person name="Yan M."/>
            <person name="Riley R."/>
            <person name="Champramary S."/>
            <person name="Plett K.L."/>
            <person name="Tsai I.J."/>
            <person name="Slot J."/>
            <person name="Sipos G."/>
            <person name="Plett J."/>
            <person name="Nagy L.G."/>
            <person name="Grigoriev I.V."/>
        </authorList>
    </citation>
    <scope>NUCLEOTIDE SEQUENCE</scope>
    <source>
        <strain evidence="2">ICMP 16352</strain>
    </source>
</reference>
<gene>
    <name evidence="2" type="ORF">IW261DRAFT_1423374</name>
</gene>
<keyword evidence="3" id="KW-1185">Reference proteome</keyword>
<evidence type="ECO:0000256" key="1">
    <source>
        <dbReference type="SAM" id="MobiDB-lite"/>
    </source>
</evidence>
<proteinExistence type="predicted"/>
<accession>A0AA39NXF4</accession>
<comment type="caution">
    <text evidence="2">The sequence shown here is derived from an EMBL/GenBank/DDBJ whole genome shotgun (WGS) entry which is preliminary data.</text>
</comment>
<organism evidence="2 3">
    <name type="scientific">Armillaria novae-zelandiae</name>
    <dbReference type="NCBI Taxonomy" id="153914"/>
    <lineage>
        <taxon>Eukaryota</taxon>
        <taxon>Fungi</taxon>
        <taxon>Dikarya</taxon>
        <taxon>Basidiomycota</taxon>
        <taxon>Agaricomycotina</taxon>
        <taxon>Agaricomycetes</taxon>
        <taxon>Agaricomycetidae</taxon>
        <taxon>Agaricales</taxon>
        <taxon>Marasmiineae</taxon>
        <taxon>Physalacriaceae</taxon>
        <taxon>Armillaria</taxon>
    </lineage>
</organism>
<dbReference type="EMBL" id="JAUEPR010000031">
    <property type="protein sequence ID" value="KAK0473671.1"/>
    <property type="molecule type" value="Genomic_DNA"/>
</dbReference>
<name>A0AA39NXF4_9AGAR</name>